<name>A0A9X4M316_9ACTN</name>
<comment type="caution">
    <text evidence="2">The sequence shown here is derived from an EMBL/GenBank/DDBJ whole genome shotgun (WGS) entry which is preliminary data.</text>
</comment>
<dbReference type="RefSeq" id="WP_332520393.1">
    <property type="nucleotide sequence ID" value="NZ_JANRHA010000011.1"/>
</dbReference>
<feature type="chain" id="PRO_5040771897" evidence="1">
    <location>
        <begin position="33"/>
        <end position="462"/>
    </location>
</feature>
<sequence length="462" mass="47886">MKTTWSTVLLRAAAAALLCAGPALVAAPAAQAGPPAAPAPGLPGTVDSLVPAPMLPPVTAPVPPIVGAGTPAAVEALRAAIMPANVGDPFFDAWPQGLDARPDGAVLATRDVTAPTAPLVGGGIAQALQFKVKTTDSSGAPSFATATMLLPRTPWTGPGTRPVLVNNLPIDALGRACTPGYTMAHGLSFTTTVTDFVPPTTQLAIQHGYAVLIPDHEGPRMAYAEPYVAGHAILDSIRGLRNLRPAEFGDSRIAMTGYSGGAIATYGATKLIGSYAPELAGHIVGSALGGVPADFEMLTHSMNGNLASGLFQAATLGIARERPEILELANNLAQQMATSPLKDQCVYELGATGVTLLPINVMANVLDPLHSPVAEHIYTEMRMPGMRSTAPLYIYNGAQEFWIPAQGARELYDEQCRMGVSAVYRAVPGEHAIAALTGYPGAMTWLDQRLQGQPAPNECGRG</sequence>
<dbReference type="InterPro" id="IPR029058">
    <property type="entry name" value="AB_hydrolase_fold"/>
</dbReference>
<dbReference type="PIRSF" id="PIRSF029171">
    <property type="entry name" value="Esterase_LipA"/>
    <property type="match status" value="1"/>
</dbReference>
<accession>A0A9X4M316</accession>
<dbReference type="AlphaFoldDB" id="A0A9X4M316"/>
<gene>
    <name evidence="2" type="ORF">NVS88_16295</name>
</gene>
<dbReference type="GO" id="GO:0004806">
    <property type="term" value="F:triacylglycerol lipase activity"/>
    <property type="evidence" value="ECO:0007669"/>
    <property type="project" value="InterPro"/>
</dbReference>
<protein>
    <submittedName>
        <fullName evidence="2">Lipase family protein</fullName>
    </submittedName>
</protein>
<keyword evidence="3" id="KW-1185">Reference proteome</keyword>
<proteinExistence type="predicted"/>
<reference evidence="2" key="1">
    <citation type="submission" date="2022-08" db="EMBL/GenBank/DDBJ databases">
        <title>Genome analysis of Corynebacteriales strain.</title>
        <authorList>
            <person name="Lee S.D."/>
        </authorList>
    </citation>
    <scope>NUCLEOTIDE SEQUENCE</scope>
    <source>
        <strain evidence="2">D3-21</strain>
    </source>
</reference>
<dbReference type="PANTHER" id="PTHR34853">
    <property type="match status" value="1"/>
</dbReference>
<dbReference type="PANTHER" id="PTHR34853:SF1">
    <property type="entry name" value="LIPASE 5"/>
    <property type="match status" value="1"/>
</dbReference>
<dbReference type="Gene3D" id="3.40.50.1820">
    <property type="entry name" value="alpha/beta hydrolase"/>
    <property type="match status" value="1"/>
</dbReference>
<dbReference type="InterPro" id="IPR005152">
    <property type="entry name" value="Lipase_secreted"/>
</dbReference>
<dbReference type="Proteomes" id="UP001152755">
    <property type="component" value="Unassembled WGS sequence"/>
</dbReference>
<evidence type="ECO:0000256" key="1">
    <source>
        <dbReference type="SAM" id="SignalP"/>
    </source>
</evidence>
<dbReference type="SUPFAM" id="SSF53474">
    <property type="entry name" value="alpha/beta-Hydrolases"/>
    <property type="match status" value="1"/>
</dbReference>
<dbReference type="EMBL" id="JANRHA010000011">
    <property type="protein sequence ID" value="MDG3016120.1"/>
    <property type="molecule type" value="Genomic_DNA"/>
</dbReference>
<dbReference type="Gene3D" id="1.10.260.130">
    <property type="match status" value="1"/>
</dbReference>
<dbReference type="Pfam" id="PF03583">
    <property type="entry name" value="LIP"/>
    <property type="match status" value="1"/>
</dbReference>
<evidence type="ECO:0000313" key="3">
    <source>
        <dbReference type="Proteomes" id="UP001152755"/>
    </source>
</evidence>
<organism evidence="2 3">
    <name type="scientific">Speluncibacter jeojiensis</name>
    <dbReference type="NCBI Taxonomy" id="2710754"/>
    <lineage>
        <taxon>Bacteria</taxon>
        <taxon>Bacillati</taxon>
        <taxon>Actinomycetota</taxon>
        <taxon>Actinomycetes</taxon>
        <taxon>Mycobacteriales</taxon>
        <taxon>Speluncibacteraceae</taxon>
        <taxon>Speluncibacter</taxon>
    </lineage>
</organism>
<keyword evidence="1" id="KW-0732">Signal</keyword>
<dbReference type="GO" id="GO:0016042">
    <property type="term" value="P:lipid catabolic process"/>
    <property type="evidence" value="ECO:0007669"/>
    <property type="project" value="InterPro"/>
</dbReference>
<evidence type="ECO:0000313" key="2">
    <source>
        <dbReference type="EMBL" id="MDG3016120.1"/>
    </source>
</evidence>
<feature type="signal peptide" evidence="1">
    <location>
        <begin position="1"/>
        <end position="32"/>
    </location>
</feature>